<dbReference type="Proteomes" id="UP000250831">
    <property type="component" value="Unassembled WGS sequence"/>
</dbReference>
<sequence>MEFIQILKQ</sequence>
<evidence type="ECO:0000313" key="1">
    <source>
        <dbReference type="EMBL" id="PUV22149.1"/>
    </source>
</evidence>
<reference evidence="1 2" key="1">
    <citation type="submission" date="2018-04" db="EMBL/GenBank/DDBJ databases">
        <title>Sphingobacterium sp. M46 Genome.</title>
        <authorList>
            <person name="Cheng J."/>
            <person name="Li Y."/>
        </authorList>
    </citation>
    <scope>NUCLEOTIDE SEQUENCE [LARGE SCALE GENOMIC DNA]</scope>
    <source>
        <strain evidence="1 2">M46</strain>
    </source>
</reference>
<proteinExistence type="predicted"/>
<gene>
    <name evidence="1" type="ORF">DCO56_23590</name>
</gene>
<evidence type="ECO:0000313" key="2">
    <source>
        <dbReference type="Proteomes" id="UP000250831"/>
    </source>
</evidence>
<dbReference type="EMBL" id="QCXX01000008">
    <property type="protein sequence ID" value="PUV22149.1"/>
    <property type="molecule type" value="Genomic_DNA"/>
</dbReference>
<organism evidence="1 2">
    <name type="scientific">Sphingobacterium athyrii</name>
    <dbReference type="NCBI Taxonomy" id="2152717"/>
    <lineage>
        <taxon>Bacteria</taxon>
        <taxon>Pseudomonadati</taxon>
        <taxon>Bacteroidota</taxon>
        <taxon>Sphingobacteriia</taxon>
        <taxon>Sphingobacteriales</taxon>
        <taxon>Sphingobacteriaceae</taxon>
        <taxon>Sphingobacterium</taxon>
    </lineage>
</organism>
<comment type="caution">
    <text evidence="1">The sequence shown here is derived from an EMBL/GenBank/DDBJ whole genome shotgun (WGS) entry which is preliminary data.</text>
</comment>
<protein>
    <submittedName>
        <fullName evidence="1">Uncharacterized protein</fullName>
    </submittedName>
</protein>
<keyword evidence="2" id="KW-1185">Reference proteome</keyword>
<accession>A0A363NMV6</accession>
<name>A0A363NMV6_9SPHI</name>